<evidence type="ECO:0000313" key="1">
    <source>
        <dbReference type="EMBL" id="EUN23433.1"/>
    </source>
</evidence>
<evidence type="ECO:0000313" key="2">
    <source>
        <dbReference type="Proteomes" id="UP000054337"/>
    </source>
</evidence>
<dbReference type="EMBL" id="KI968787">
    <property type="protein sequence ID" value="EUN23433.1"/>
    <property type="molecule type" value="Genomic_DNA"/>
</dbReference>
<gene>
    <name evidence="1" type="ORF">COCVIDRAFT_108815</name>
</gene>
<keyword evidence="2" id="KW-1185">Reference proteome</keyword>
<reference evidence="1 2" key="1">
    <citation type="journal article" date="2013" name="PLoS Genet.">
        <title>Comparative genome structure, secondary metabolite, and effector coding capacity across Cochliobolus pathogens.</title>
        <authorList>
            <person name="Condon B.J."/>
            <person name="Leng Y."/>
            <person name="Wu D."/>
            <person name="Bushley K.E."/>
            <person name="Ohm R.A."/>
            <person name="Otillar R."/>
            <person name="Martin J."/>
            <person name="Schackwitz W."/>
            <person name="Grimwood J."/>
            <person name="MohdZainudin N."/>
            <person name="Xue C."/>
            <person name="Wang R."/>
            <person name="Manning V.A."/>
            <person name="Dhillon B."/>
            <person name="Tu Z.J."/>
            <person name="Steffenson B.J."/>
            <person name="Salamov A."/>
            <person name="Sun H."/>
            <person name="Lowry S."/>
            <person name="LaButti K."/>
            <person name="Han J."/>
            <person name="Copeland A."/>
            <person name="Lindquist E."/>
            <person name="Barry K."/>
            <person name="Schmutz J."/>
            <person name="Baker S.E."/>
            <person name="Ciuffetti L.M."/>
            <person name="Grigoriev I.V."/>
            <person name="Zhong S."/>
            <person name="Turgeon B.G."/>
        </authorList>
    </citation>
    <scope>NUCLEOTIDE SEQUENCE [LARGE SCALE GENOMIC DNA]</scope>
    <source>
        <strain evidence="1 2">FI3</strain>
    </source>
</reference>
<dbReference type="RefSeq" id="XP_014553009.1">
    <property type="nucleotide sequence ID" value="XM_014697523.1"/>
</dbReference>
<name>W7DZG0_BIPV3</name>
<dbReference type="AlphaFoldDB" id="W7DZG0"/>
<dbReference type="Proteomes" id="UP000054337">
    <property type="component" value="Unassembled WGS sequence"/>
</dbReference>
<dbReference type="HOGENOM" id="CLU_2385830_0_0_1"/>
<protein>
    <submittedName>
        <fullName evidence="1">Uncharacterized protein</fullName>
    </submittedName>
</protein>
<dbReference type="GeneID" id="26249465"/>
<accession>W7DZG0</accession>
<sequence>MERQRNTEYCPTRSNVGYIYRWGLGGVTMVGIKLTGRTSNTVVSTWFSKTETAFSRLLVRYYNTARLGGGWNTISLGLAVPTLLRSGLRYVHGR</sequence>
<proteinExistence type="predicted"/>
<organism evidence="1 2">
    <name type="scientific">Bipolaris victoriae (strain FI3)</name>
    <name type="common">Victoria blight of oats agent</name>
    <name type="synonym">Cochliobolus victoriae</name>
    <dbReference type="NCBI Taxonomy" id="930091"/>
    <lineage>
        <taxon>Eukaryota</taxon>
        <taxon>Fungi</taxon>
        <taxon>Dikarya</taxon>
        <taxon>Ascomycota</taxon>
        <taxon>Pezizomycotina</taxon>
        <taxon>Dothideomycetes</taxon>
        <taxon>Pleosporomycetidae</taxon>
        <taxon>Pleosporales</taxon>
        <taxon>Pleosporineae</taxon>
        <taxon>Pleosporaceae</taxon>
        <taxon>Bipolaris</taxon>
    </lineage>
</organism>